<gene>
    <name evidence="3" type="ORF">DBZ36_10100</name>
</gene>
<dbReference type="PANTHER" id="PTHR13802:SF52">
    <property type="entry name" value="MUCIN-4"/>
    <property type="match status" value="1"/>
</dbReference>
<accession>A0A420EDX1</accession>
<dbReference type="GO" id="GO:0007160">
    <property type="term" value="P:cell-matrix adhesion"/>
    <property type="evidence" value="ECO:0007669"/>
    <property type="project" value="InterPro"/>
</dbReference>
<evidence type="ECO:0000256" key="1">
    <source>
        <dbReference type="ARBA" id="ARBA00023157"/>
    </source>
</evidence>
<protein>
    <submittedName>
        <fullName evidence="3">Nidogen</fullName>
    </submittedName>
</protein>
<dbReference type="PANTHER" id="PTHR13802">
    <property type="entry name" value="MUCIN 4-RELATED"/>
    <property type="match status" value="1"/>
</dbReference>
<dbReference type="EMBL" id="RAQO01000005">
    <property type="protein sequence ID" value="RKF18897.1"/>
    <property type="molecule type" value="Genomic_DNA"/>
</dbReference>
<comment type="caution">
    <text evidence="3">The sequence shown here is derived from an EMBL/GenBank/DDBJ whole genome shotgun (WGS) entry which is preliminary data.</text>
</comment>
<evidence type="ECO:0000313" key="3">
    <source>
        <dbReference type="EMBL" id="RKF18897.1"/>
    </source>
</evidence>
<name>A0A420EDX1_9ALTE</name>
<keyword evidence="4" id="KW-1185">Reference proteome</keyword>
<dbReference type="Pfam" id="PF06119">
    <property type="entry name" value="NIDO"/>
    <property type="match status" value="2"/>
</dbReference>
<dbReference type="SMART" id="SM00539">
    <property type="entry name" value="NIDO"/>
    <property type="match status" value="1"/>
</dbReference>
<dbReference type="InterPro" id="IPR003886">
    <property type="entry name" value="NIDO_dom"/>
</dbReference>
<proteinExistence type="predicted"/>
<feature type="domain" description="NIDO" evidence="2">
    <location>
        <begin position="104"/>
        <end position="231"/>
    </location>
</feature>
<evidence type="ECO:0000259" key="2">
    <source>
        <dbReference type="SMART" id="SM00539"/>
    </source>
</evidence>
<sequence>MLNGFGGELGYGTNDISFGDDTSSNELDLPFVINYFGEVHDTFFINSNGNITFNDGFTTFTPQPFPLDRIADGGGCEECGDDGEPAPQALLAEPEPDYLSMIAPFWADVDVRDGGQIFLGAPDQNSIAVTWKDVAGYGLDSEQTNSFQLVLINRDDTGAGNFDVEFRYDQIEWTTGSASGGVAAQVGYDAGDGENHFTLPGSRSEAVRDLVSTSNTGEDGVWRFAIRDGALPGQTPLNPIMPVIVDGGFDFDFNVIENEIVFIDPDVAVGYDYIVDQGPNIRSVILPAGFDDDIYALWLFGVNGWEEIGTINAGEEYFFASGGVNQFRITGIDVDNAVDPEDLLAFVTGLSFVDAGQVQMRQVPITEFVADPSSVPGPQTLILLVLACFALSVRSRKITR</sequence>
<reference evidence="3 4" key="1">
    <citation type="submission" date="2018-09" db="EMBL/GenBank/DDBJ databases">
        <authorList>
            <person name="Wang Z."/>
        </authorList>
    </citation>
    <scope>NUCLEOTIDE SEQUENCE [LARGE SCALE GENOMIC DNA]</scope>
    <source>
        <strain evidence="3 4">ALS 81</strain>
    </source>
</reference>
<dbReference type="InterPro" id="IPR051495">
    <property type="entry name" value="Epithelial_Barrier/Signaling"/>
</dbReference>
<evidence type="ECO:0000313" key="4">
    <source>
        <dbReference type="Proteomes" id="UP000286482"/>
    </source>
</evidence>
<dbReference type="Proteomes" id="UP000286482">
    <property type="component" value="Unassembled WGS sequence"/>
</dbReference>
<organism evidence="3 4">
    <name type="scientific">Alginatibacterium sediminis</name>
    <dbReference type="NCBI Taxonomy" id="2164068"/>
    <lineage>
        <taxon>Bacteria</taxon>
        <taxon>Pseudomonadati</taxon>
        <taxon>Pseudomonadota</taxon>
        <taxon>Gammaproteobacteria</taxon>
        <taxon>Alteromonadales</taxon>
        <taxon>Alteromonadaceae</taxon>
        <taxon>Alginatibacterium</taxon>
    </lineage>
</organism>
<dbReference type="AlphaFoldDB" id="A0A420EDX1"/>
<dbReference type="OrthoDB" id="5762321at2"/>
<keyword evidence="1" id="KW-1015">Disulfide bond</keyword>